<keyword evidence="4" id="KW-1185">Reference proteome</keyword>
<evidence type="ECO:0000256" key="2">
    <source>
        <dbReference type="SAM" id="Phobius"/>
    </source>
</evidence>
<gene>
    <name evidence="3" type="ORF">SAMN05421684_2212</name>
</gene>
<feature type="compositionally biased region" description="Pro residues" evidence="1">
    <location>
        <begin position="84"/>
        <end position="98"/>
    </location>
</feature>
<protein>
    <submittedName>
        <fullName evidence="3">CARDB protein</fullName>
    </submittedName>
</protein>
<dbReference type="Proteomes" id="UP000199632">
    <property type="component" value="Unassembled WGS sequence"/>
</dbReference>
<name>A0A1H3NP56_9ACTN</name>
<keyword evidence="2" id="KW-0812">Transmembrane</keyword>
<sequence>MSEFDDLINDALGDFRAAEADNPSLTPGAAAARATIKHRRTVRLATLSVLGALVIAVPIAAFAADPHGNNPPPAPADSLTPGPVESPTPTATPTPSRPSSPVTPDGVITLKQLGSTAVDIPAFSNELCPATHVRLATANPHSQGKAWIAKVVHTNLDDDPGRETAALLLCQIGEVPTSQVVAFDRDAAGKIRPIGQVVGEGYKLNIRDIRVRAQGGITADVSDMIACCDTPVSREQHQQRAYRWNGTKFTQLGGPTVFGDPDSVTDLKVSVSDVTLGPATDGKRSGTMTVTVKNNGPNSSGRFQVGFGDCTFKCAGQIPFWAWGSYGTYQAPLAPGQSAKKTIKVSFDANTTGGEVGAWLVVIGVDNNKSISDLDPGNDTTRFRIRLG</sequence>
<keyword evidence="2" id="KW-0472">Membrane</keyword>
<dbReference type="Gene3D" id="2.60.40.10">
    <property type="entry name" value="Immunoglobulins"/>
    <property type="match status" value="1"/>
</dbReference>
<feature type="region of interest" description="Disordered" evidence="1">
    <location>
        <begin position="68"/>
        <end position="106"/>
    </location>
</feature>
<dbReference type="InterPro" id="IPR013783">
    <property type="entry name" value="Ig-like_fold"/>
</dbReference>
<feature type="transmembrane region" description="Helical" evidence="2">
    <location>
        <begin position="44"/>
        <end position="64"/>
    </location>
</feature>
<dbReference type="AlphaFoldDB" id="A0A1H3NP56"/>
<dbReference type="STRING" id="137265.SAMN05421684_2212"/>
<accession>A0A1H3NP56</accession>
<evidence type="ECO:0000313" key="3">
    <source>
        <dbReference type="EMBL" id="SDY90578.1"/>
    </source>
</evidence>
<evidence type="ECO:0000256" key="1">
    <source>
        <dbReference type="SAM" id="MobiDB-lite"/>
    </source>
</evidence>
<organism evidence="3 4">
    <name type="scientific">Asanoa ishikariensis</name>
    <dbReference type="NCBI Taxonomy" id="137265"/>
    <lineage>
        <taxon>Bacteria</taxon>
        <taxon>Bacillati</taxon>
        <taxon>Actinomycetota</taxon>
        <taxon>Actinomycetes</taxon>
        <taxon>Micromonosporales</taxon>
        <taxon>Micromonosporaceae</taxon>
        <taxon>Asanoa</taxon>
    </lineage>
</organism>
<evidence type="ECO:0000313" key="4">
    <source>
        <dbReference type="Proteomes" id="UP000199632"/>
    </source>
</evidence>
<proteinExistence type="predicted"/>
<dbReference type="GO" id="GO:0005975">
    <property type="term" value="P:carbohydrate metabolic process"/>
    <property type="evidence" value="ECO:0007669"/>
    <property type="project" value="UniProtKB-ARBA"/>
</dbReference>
<dbReference type="EMBL" id="FNQB01000001">
    <property type="protein sequence ID" value="SDY90578.1"/>
    <property type="molecule type" value="Genomic_DNA"/>
</dbReference>
<keyword evidence="2" id="KW-1133">Transmembrane helix</keyword>
<reference evidence="4" key="1">
    <citation type="submission" date="2016-10" db="EMBL/GenBank/DDBJ databases">
        <authorList>
            <person name="Varghese N."/>
            <person name="Submissions S."/>
        </authorList>
    </citation>
    <scope>NUCLEOTIDE SEQUENCE [LARGE SCALE GENOMIC DNA]</scope>
    <source>
        <strain evidence="4">DSM 44718</strain>
    </source>
</reference>